<gene>
    <name evidence="4" type="ORF">PSYICH_LOCUS6549</name>
</gene>
<evidence type="ECO:0000256" key="2">
    <source>
        <dbReference type="SAM" id="MobiDB-lite"/>
    </source>
</evidence>
<name>A0A9P0CRH2_9CUCU</name>
<keyword evidence="5" id="KW-1185">Reference proteome</keyword>
<evidence type="ECO:0000313" key="4">
    <source>
        <dbReference type="EMBL" id="CAH1106994.1"/>
    </source>
</evidence>
<dbReference type="PROSITE" id="PS50158">
    <property type="entry name" value="ZF_CCHC"/>
    <property type="match status" value="1"/>
</dbReference>
<keyword evidence="1" id="KW-0862">Zinc</keyword>
<evidence type="ECO:0000313" key="5">
    <source>
        <dbReference type="Proteomes" id="UP001153636"/>
    </source>
</evidence>
<dbReference type="GO" id="GO:0003676">
    <property type="term" value="F:nucleic acid binding"/>
    <property type="evidence" value="ECO:0007669"/>
    <property type="project" value="InterPro"/>
</dbReference>
<dbReference type="EMBL" id="OV651814">
    <property type="protein sequence ID" value="CAH1106994.1"/>
    <property type="molecule type" value="Genomic_DNA"/>
</dbReference>
<feature type="compositionally biased region" description="Basic and acidic residues" evidence="2">
    <location>
        <begin position="37"/>
        <end position="55"/>
    </location>
</feature>
<evidence type="ECO:0000256" key="1">
    <source>
        <dbReference type="PROSITE-ProRule" id="PRU00047"/>
    </source>
</evidence>
<dbReference type="Proteomes" id="UP001153636">
    <property type="component" value="Chromosome 2"/>
</dbReference>
<dbReference type="InterPro" id="IPR001878">
    <property type="entry name" value="Znf_CCHC"/>
</dbReference>
<accession>A0A9P0CRH2</accession>
<dbReference type="GO" id="GO:0008270">
    <property type="term" value="F:zinc ion binding"/>
    <property type="evidence" value="ECO:0007669"/>
    <property type="project" value="UniProtKB-KW"/>
</dbReference>
<reference evidence="4" key="1">
    <citation type="submission" date="2022-01" db="EMBL/GenBank/DDBJ databases">
        <authorList>
            <person name="King R."/>
        </authorList>
    </citation>
    <scope>NUCLEOTIDE SEQUENCE</scope>
</reference>
<sequence length="232" mass="27274">MNIRKKVTYNNIVINHFFIRQFVTGQSPDFQSIRNPGKLEENDKTDRDAVKPKKQTEIKKKAIPPIVVTQKIGNYKEFISSLRNILNSIDFTCQFRNNQTKVYTNCEEHRHSVIRELEKEKVDFHTYTRREDKIKKIVLKAAPGLDLKEELEFDGIDVVNIINLRSRAENVESHSYQVCVKKETNLRDIYKIKGAQNTRVKWATYAKKNKITQCYRCQQFGHSQANCHEEPK</sequence>
<proteinExistence type="predicted"/>
<protein>
    <recommendedName>
        <fullName evidence="3">CCHC-type domain-containing protein</fullName>
    </recommendedName>
</protein>
<keyword evidence="1" id="KW-0479">Metal-binding</keyword>
<evidence type="ECO:0000259" key="3">
    <source>
        <dbReference type="PROSITE" id="PS50158"/>
    </source>
</evidence>
<feature type="domain" description="CCHC-type" evidence="3">
    <location>
        <begin position="214"/>
        <end position="227"/>
    </location>
</feature>
<feature type="region of interest" description="Disordered" evidence="2">
    <location>
        <begin position="33"/>
        <end position="55"/>
    </location>
</feature>
<dbReference type="AlphaFoldDB" id="A0A9P0CRH2"/>
<dbReference type="OrthoDB" id="6782961at2759"/>
<organism evidence="4 5">
    <name type="scientific">Psylliodes chrysocephalus</name>
    <dbReference type="NCBI Taxonomy" id="3402493"/>
    <lineage>
        <taxon>Eukaryota</taxon>
        <taxon>Metazoa</taxon>
        <taxon>Ecdysozoa</taxon>
        <taxon>Arthropoda</taxon>
        <taxon>Hexapoda</taxon>
        <taxon>Insecta</taxon>
        <taxon>Pterygota</taxon>
        <taxon>Neoptera</taxon>
        <taxon>Endopterygota</taxon>
        <taxon>Coleoptera</taxon>
        <taxon>Polyphaga</taxon>
        <taxon>Cucujiformia</taxon>
        <taxon>Chrysomeloidea</taxon>
        <taxon>Chrysomelidae</taxon>
        <taxon>Galerucinae</taxon>
        <taxon>Alticini</taxon>
        <taxon>Psylliodes</taxon>
    </lineage>
</organism>
<keyword evidence="1" id="KW-0863">Zinc-finger</keyword>